<dbReference type="InterPro" id="IPR001206">
    <property type="entry name" value="Diacylglycerol_kinase_cat_dom"/>
</dbReference>
<proteinExistence type="predicted"/>
<dbReference type="InterPro" id="IPR017438">
    <property type="entry name" value="ATP-NAD_kinase_N"/>
</dbReference>
<dbReference type="SMART" id="SM00046">
    <property type="entry name" value="DAGKc"/>
    <property type="match status" value="1"/>
</dbReference>
<dbReference type="PANTHER" id="PTHR12358:SF54">
    <property type="entry name" value="SPHINGOSINE KINASE RELATED PROTEIN"/>
    <property type="match status" value="1"/>
</dbReference>
<keyword evidence="1" id="KW-0808">Transferase</keyword>
<evidence type="ECO:0000256" key="3">
    <source>
        <dbReference type="ARBA" id="ARBA00022777"/>
    </source>
</evidence>
<dbReference type="Gene3D" id="2.60.200.40">
    <property type="match status" value="1"/>
</dbReference>
<evidence type="ECO:0000256" key="2">
    <source>
        <dbReference type="ARBA" id="ARBA00022741"/>
    </source>
</evidence>
<evidence type="ECO:0000313" key="7">
    <source>
        <dbReference type="Proteomes" id="UP000199448"/>
    </source>
</evidence>
<organism evidence="6 7">
    <name type="scientific">Salinimicrobium catena</name>
    <dbReference type="NCBI Taxonomy" id="390640"/>
    <lineage>
        <taxon>Bacteria</taxon>
        <taxon>Pseudomonadati</taxon>
        <taxon>Bacteroidota</taxon>
        <taxon>Flavobacteriia</taxon>
        <taxon>Flavobacteriales</taxon>
        <taxon>Flavobacteriaceae</taxon>
        <taxon>Salinimicrobium</taxon>
    </lineage>
</organism>
<dbReference type="EMBL" id="FNUG01000001">
    <property type="protein sequence ID" value="SEE27449.1"/>
    <property type="molecule type" value="Genomic_DNA"/>
</dbReference>
<dbReference type="Gene3D" id="3.40.50.10330">
    <property type="entry name" value="Probable inorganic polyphosphate/atp-NAD kinase, domain 1"/>
    <property type="match status" value="1"/>
</dbReference>
<keyword evidence="3 6" id="KW-0418">Kinase</keyword>
<dbReference type="AlphaFoldDB" id="A0A1H5HHC7"/>
<evidence type="ECO:0000256" key="1">
    <source>
        <dbReference type="ARBA" id="ARBA00022679"/>
    </source>
</evidence>
<protein>
    <submittedName>
        <fullName evidence="6">Diacylglycerol kinase family enzyme</fullName>
    </submittedName>
</protein>
<reference evidence="6 7" key="1">
    <citation type="submission" date="2016-10" db="EMBL/GenBank/DDBJ databases">
        <authorList>
            <person name="de Groot N.N."/>
        </authorList>
    </citation>
    <scope>NUCLEOTIDE SEQUENCE [LARGE SCALE GENOMIC DNA]</scope>
    <source>
        <strain evidence="6 7">DSM 23553</strain>
    </source>
</reference>
<evidence type="ECO:0000259" key="5">
    <source>
        <dbReference type="PROSITE" id="PS50146"/>
    </source>
</evidence>
<keyword evidence="7" id="KW-1185">Reference proteome</keyword>
<dbReference type="Pfam" id="PF00781">
    <property type="entry name" value="DAGK_cat"/>
    <property type="match status" value="1"/>
</dbReference>
<evidence type="ECO:0000313" key="6">
    <source>
        <dbReference type="EMBL" id="SEE27449.1"/>
    </source>
</evidence>
<dbReference type="InterPro" id="IPR045540">
    <property type="entry name" value="YegS/DAGK_C"/>
</dbReference>
<sequence length="311" mass="35218">MFKFEKSLKMKAQIVHNPTAGKDEHRQEEVEKFVQQGHFSKVKYVSTDEEGWEDFDKNKSDLIFLAGGDGTVHKLATVLLHSKYQDPRTPIHILPLGTANNIAKTLDVVSPYKLHAFDSSKQLQKFDVGRVKGLPGQDSFLEGVGAGLFPALIAEMKENPVEVGTANEELHYTLKRLLKIVKDFKAQQATIKTSGISITGRFLLLEVMNIQYIGPNFELASKADPGDGYFDLVLIPDEKREELMEYLEKMLLRQAGEDDLKDLVFSMRIKQAEIKWEDSHVHVDDDLIPEFTGGSFVVSVDRDRLRFVRNP</sequence>
<dbReference type="PANTHER" id="PTHR12358">
    <property type="entry name" value="SPHINGOSINE KINASE"/>
    <property type="match status" value="1"/>
</dbReference>
<keyword evidence="4" id="KW-0067">ATP-binding</keyword>
<dbReference type="GO" id="GO:0016301">
    <property type="term" value="F:kinase activity"/>
    <property type="evidence" value="ECO:0007669"/>
    <property type="project" value="UniProtKB-KW"/>
</dbReference>
<dbReference type="InterPro" id="IPR016064">
    <property type="entry name" value="NAD/diacylglycerol_kinase_sf"/>
</dbReference>
<dbReference type="SUPFAM" id="SSF111331">
    <property type="entry name" value="NAD kinase/diacylglycerol kinase-like"/>
    <property type="match status" value="1"/>
</dbReference>
<dbReference type="GO" id="GO:0005524">
    <property type="term" value="F:ATP binding"/>
    <property type="evidence" value="ECO:0007669"/>
    <property type="project" value="UniProtKB-KW"/>
</dbReference>
<dbReference type="PROSITE" id="PS50146">
    <property type="entry name" value="DAGK"/>
    <property type="match status" value="1"/>
</dbReference>
<gene>
    <name evidence="6" type="ORF">SAMN04488034_101164</name>
</gene>
<name>A0A1H5HHC7_9FLAO</name>
<dbReference type="STRING" id="390640.SAMN04488034_101164"/>
<keyword evidence="2" id="KW-0547">Nucleotide-binding</keyword>
<feature type="domain" description="DAGKc" evidence="5">
    <location>
        <begin position="42"/>
        <end position="135"/>
    </location>
</feature>
<dbReference type="Proteomes" id="UP000199448">
    <property type="component" value="Unassembled WGS sequence"/>
</dbReference>
<dbReference type="InterPro" id="IPR050187">
    <property type="entry name" value="Lipid_Phosphate_FormReg"/>
</dbReference>
<accession>A0A1H5HHC7</accession>
<dbReference type="Pfam" id="PF19279">
    <property type="entry name" value="YegS_C"/>
    <property type="match status" value="1"/>
</dbReference>
<evidence type="ECO:0000256" key="4">
    <source>
        <dbReference type="ARBA" id="ARBA00022840"/>
    </source>
</evidence>
<dbReference type="OrthoDB" id="142078at2"/>